<comment type="caution">
    <text evidence="1">The sequence shown here is derived from an EMBL/GenBank/DDBJ whole genome shotgun (WGS) entry which is preliminary data.</text>
</comment>
<dbReference type="EMBL" id="BLSB01000144">
    <property type="protein sequence ID" value="GFP35590.1"/>
    <property type="molecule type" value="Genomic_DNA"/>
</dbReference>
<evidence type="ECO:0000313" key="2">
    <source>
        <dbReference type="Proteomes" id="UP000576480"/>
    </source>
</evidence>
<feature type="non-terminal residue" evidence="1">
    <location>
        <position position="1"/>
    </location>
</feature>
<gene>
    <name evidence="1" type="ORF">HKBW3S43_01380</name>
</gene>
<dbReference type="SUPFAM" id="SSF54506">
    <property type="entry name" value="Diaminopimelate epimerase-like"/>
    <property type="match status" value="1"/>
</dbReference>
<proteinExistence type="predicted"/>
<protein>
    <recommendedName>
        <fullName evidence="3">Diaminopimelate epimerase</fullName>
    </recommendedName>
</protein>
<evidence type="ECO:0008006" key="3">
    <source>
        <dbReference type="Google" id="ProtNLM"/>
    </source>
</evidence>
<sequence>TRSNFADRKVVVHLPGGDLEVDWQEDGYVYLTGPVVEIYQGMVLEEWLLQQYEED</sequence>
<name>A0A6V8PTW8_9ACTN</name>
<dbReference type="Proteomes" id="UP000576480">
    <property type="component" value="Unassembled WGS sequence"/>
</dbReference>
<accession>A0A6V8PTW8</accession>
<reference evidence="1 2" key="1">
    <citation type="journal article" date="2020" name="Front. Microbiol.">
        <title>Single-cell genomics of novel Actinobacteria with the Wood-Ljungdahl pathway discovered in a serpentinizing system.</title>
        <authorList>
            <person name="Merino N."/>
            <person name="Kawai M."/>
            <person name="Boyd E.S."/>
            <person name="Colman D.R."/>
            <person name="McGlynn S.E."/>
            <person name="Nealson K.H."/>
            <person name="Kurokawa K."/>
            <person name="Hongoh Y."/>
        </authorList>
    </citation>
    <scope>NUCLEOTIDE SEQUENCE [LARGE SCALE GENOMIC DNA]</scope>
    <source>
        <strain evidence="1 2">S43</strain>
    </source>
</reference>
<dbReference type="Gene3D" id="3.10.310.10">
    <property type="entry name" value="Diaminopimelate Epimerase, Chain A, domain 1"/>
    <property type="match status" value="1"/>
</dbReference>
<evidence type="ECO:0000313" key="1">
    <source>
        <dbReference type="EMBL" id="GFP35590.1"/>
    </source>
</evidence>
<dbReference type="AlphaFoldDB" id="A0A6V8PTW8"/>
<organism evidence="1 2">
    <name type="scientific">Candidatus Hakubella thermalkaliphila</name>
    <dbReference type="NCBI Taxonomy" id="2754717"/>
    <lineage>
        <taxon>Bacteria</taxon>
        <taxon>Bacillati</taxon>
        <taxon>Actinomycetota</taxon>
        <taxon>Actinomycetota incertae sedis</taxon>
        <taxon>Candidatus Hakubellales</taxon>
        <taxon>Candidatus Hakubellaceae</taxon>
        <taxon>Candidatus Hakubella</taxon>
    </lineage>
</organism>